<comment type="pathway">
    <text evidence="1">Glycan metabolism; pectin degradation; 2-dehydro-3-deoxy-D-gluconate from pectin: step 1/5.</text>
</comment>
<dbReference type="Pfam" id="PF01095">
    <property type="entry name" value="Pectinesterase"/>
    <property type="match status" value="1"/>
</dbReference>
<dbReference type="EC" id="3.1.1.11" evidence="3"/>
<evidence type="ECO:0000256" key="3">
    <source>
        <dbReference type="ARBA" id="ARBA00013229"/>
    </source>
</evidence>
<dbReference type="GO" id="GO:0030599">
    <property type="term" value="F:pectinesterase activity"/>
    <property type="evidence" value="ECO:0007669"/>
    <property type="project" value="UniProtKB-EC"/>
</dbReference>
<dbReference type="PANTHER" id="PTHR31321:SF57">
    <property type="entry name" value="PECTINESTERASE 53-RELATED"/>
    <property type="match status" value="1"/>
</dbReference>
<keyword evidence="6" id="KW-0732">Signal</keyword>
<evidence type="ECO:0000256" key="5">
    <source>
        <dbReference type="ARBA" id="ARBA00023085"/>
    </source>
</evidence>
<dbReference type="Proteomes" id="UP001605036">
    <property type="component" value="Unassembled WGS sequence"/>
</dbReference>
<name>A0ABD1Y0N7_9MARC</name>
<feature type="signal peptide" evidence="6">
    <location>
        <begin position="1"/>
        <end position="19"/>
    </location>
</feature>
<evidence type="ECO:0000313" key="8">
    <source>
        <dbReference type="EMBL" id="KAL2620238.1"/>
    </source>
</evidence>
<dbReference type="Gene3D" id="2.160.20.10">
    <property type="entry name" value="Single-stranded right-handed beta-helix, Pectin lyase-like"/>
    <property type="match status" value="1"/>
</dbReference>
<evidence type="ECO:0000256" key="4">
    <source>
        <dbReference type="ARBA" id="ARBA00022801"/>
    </source>
</evidence>
<keyword evidence="5" id="KW-0063">Aspartyl esterase</keyword>
<evidence type="ECO:0000256" key="2">
    <source>
        <dbReference type="ARBA" id="ARBA00008891"/>
    </source>
</evidence>
<dbReference type="EMBL" id="JBHFFA010000006">
    <property type="protein sequence ID" value="KAL2620238.1"/>
    <property type="molecule type" value="Genomic_DNA"/>
</dbReference>
<comment type="caution">
    <text evidence="8">The sequence shown here is derived from an EMBL/GenBank/DDBJ whole genome shotgun (WGS) entry which is preliminary data.</text>
</comment>
<dbReference type="InterPro" id="IPR000070">
    <property type="entry name" value="Pectinesterase_cat"/>
</dbReference>
<reference evidence="8 9" key="1">
    <citation type="submission" date="2024-09" db="EMBL/GenBank/DDBJ databases">
        <title>Chromosome-scale assembly of Riccia fluitans.</title>
        <authorList>
            <person name="Paukszto L."/>
            <person name="Sawicki J."/>
            <person name="Karawczyk K."/>
            <person name="Piernik-Szablinska J."/>
            <person name="Szczecinska M."/>
            <person name="Mazdziarz M."/>
        </authorList>
    </citation>
    <scope>NUCLEOTIDE SEQUENCE [LARGE SCALE GENOMIC DNA]</scope>
    <source>
        <strain evidence="8">Rf_01</strain>
        <tissue evidence="8">Aerial parts of the thallus</tissue>
    </source>
</reference>
<gene>
    <name evidence="8" type="ORF">R1flu_000443</name>
</gene>
<keyword evidence="4" id="KW-0378">Hydrolase</keyword>
<keyword evidence="9" id="KW-1185">Reference proteome</keyword>
<feature type="domain" description="Pectinesterase catalytic" evidence="7">
    <location>
        <begin position="72"/>
        <end position="115"/>
    </location>
</feature>
<evidence type="ECO:0000313" key="9">
    <source>
        <dbReference type="Proteomes" id="UP001605036"/>
    </source>
</evidence>
<proteinExistence type="inferred from homology"/>
<evidence type="ECO:0000256" key="1">
    <source>
        <dbReference type="ARBA" id="ARBA00005184"/>
    </source>
</evidence>
<sequence>MAGRQVLLWVVLTVPTSTAQETRAKDWTDEEIEKEMLDWIDRMGEKHDSKVDGNKTELNLAATTTTPAPVIIVVDKHGKGNFKTINKAINAIPQGSKRRYIIRVNPGTYKYVSNISLIYLIFSVAKQGIGKEVPRIEGE</sequence>
<dbReference type="SUPFAM" id="SSF51126">
    <property type="entry name" value="Pectin lyase-like"/>
    <property type="match status" value="1"/>
</dbReference>
<protein>
    <recommendedName>
        <fullName evidence="3">pectinesterase</fullName>
        <ecNumber evidence="3">3.1.1.11</ecNumber>
    </recommendedName>
</protein>
<dbReference type="PANTHER" id="PTHR31321">
    <property type="entry name" value="ACYL-COA THIOESTER HYDROLASE YBHC-RELATED"/>
    <property type="match status" value="1"/>
</dbReference>
<organism evidence="8 9">
    <name type="scientific">Riccia fluitans</name>
    <dbReference type="NCBI Taxonomy" id="41844"/>
    <lineage>
        <taxon>Eukaryota</taxon>
        <taxon>Viridiplantae</taxon>
        <taxon>Streptophyta</taxon>
        <taxon>Embryophyta</taxon>
        <taxon>Marchantiophyta</taxon>
        <taxon>Marchantiopsida</taxon>
        <taxon>Marchantiidae</taxon>
        <taxon>Marchantiales</taxon>
        <taxon>Ricciaceae</taxon>
        <taxon>Riccia</taxon>
    </lineage>
</organism>
<feature type="chain" id="PRO_5044834460" description="pectinesterase" evidence="6">
    <location>
        <begin position="20"/>
        <end position="139"/>
    </location>
</feature>
<dbReference type="InterPro" id="IPR012334">
    <property type="entry name" value="Pectin_lyas_fold"/>
</dbReference>
<dbReference type="AlphaFoldDB" id="A0ABD1Y0N7"/>
<evidence type="ECO:0000256" key="6">
    <source>
        <dbReference type="SAM" id="SignalP"/>
    </source>
</evidence>
<accession>A0ABD1Y0N7</accession>
<comment type="similarity">
    <text evidence="2">Belongs to the pectinesterase family.</text>
</comment>
<dbReference type="InterPro" id="IPR011050">
    <property type="entry name" value="Pectin_lyase_fold/virulence"/>
</dbReference>
<evidence type="ECO:0000259" key="7">
    <source>
        <dbReference type="Pfam" id="PF01095"/>
    </source>
</evidence>